<protein>
    <submittedName>
        <fullName evidence="1">Uncharacterized protein</fullName>
    </submittedName>
</protein>
<accession>A0A0E0BV78</accession>
<dbReference type="EnsemblPlants" id="OGLUM12G20450.4">
    <property type="protein sequence ID" value="OGLUM12G20450.4"/>
    <property type="gene ID" value="OGLUM12G20450"/>
</dbReference>
<evidence type="ECO:0000313" key="2">
    <source>
        <dbReference type="Proteomes" id="UP000026961"/>
    </source>
</evidence>
<reference evidence="1" key="1">
    <citation type="submission" date="2015-04" db="UniProtKB">
        <authorList>
            <consortium name="EnsemblPlants"/>
        </authorList>
    </citation>
    <scope>IDENTIFICATION</scope>
</reference>
<dbReference type="eggNOG" id="ENOG502R5JJ">
    <property type="taxonomic scope" value="Eukaryota"/>
</dbReference>
<reference evidence="1" key="2">
    <citation type="submission" date="2018-05" db="EMBL/GenBank/DDBJ databases">
        <title>OgluRS3 (Oryza glumaepatula Reference Sequence Version 3).</title>
        <authorList>
            <person name="Zhang J."/>
            <person name="Kudrna D."/>
            <person name="Lee S."/>
            <person name="Talag J."/>
            <person name="Welchert J."/>
            <person name="Wing R.A."/>
        </authorList>
    </citation>
    <scope>NUCLEOTIDE SEQUENCE [LARGE SCALE GENOMIC DNA]</scope>
</reference>
<keyword evidence="2" id="KW-1185">Reference proteome</keyword>
<dbReference type="AlphaFoldDB" id="A0A0E0BV78"/>
<dbReference type="Proteomes" id="UP000026961">
    <property type="component" value="Chromosome 12"/>
</dbReference>
<dbReference type="HOGENOM" id="CLU_079205_0_0_1"/>
<proteinExistence type="predicted"/>
<name>A0A0E0BV78_9ORYZ</name>
<dbReference type="Gramene" id="OGLUM12G20450.4">
    <property type="protein sequence ID" value="OGLUM12G20450.4"/>
    <property type="gene ID" value="OGLUM12G20450"/>
</dbReference>
<evidence type="ECO:0000313" key="1">
    <source>
        <dbReference type="EnsemblPlants" id="OGLUM12G20450.4"/>
    </source>
</evidence>
<organism evidence="1">
    <name type="scientific">Oryza glumipatula</name>
    <dbReference type="NCBI Taxonomy" id="40148"/>
    <lineage>
        <taxon>Eukaryota</taxon>
        <taxon>Viridiplantae</taxon>
        <taxon>Streptophyta</taxon>
        <taxon>Embryophyta</taxon>
        <taxon>Tracheophyta</taxon>
        <taxon>Spermatophyta</taxon>
        <taxon>Magnoliopsida</taxon>
        <taxon>Liliopsida</taxon>
        <taxon>Poales</taxon>
        <taxon>Poaceae</taxon>
        <taxon>BOP clade</taxon>
        <taxon>Oryzoideae</taxon>
        <taxon>Oryzeae</taxon>
        <taxon>Oryzinae</taxon>
        <taxon>Oryza</taxon>
    </lineage>
</organism>
<sequence>MGLLFLLGGEWLSRRRRPLSSAASSLSSRSPQLLSDLPLTGTRSVASSSPPKSWRSFFGYQDLPGKSGEAIGFGSPVGGWSRPTVGWIDGGEEGGSRWLRSSKKAKQVTFGHRMRTPEFRSGIVFGHLLPLWAGAIPDGPVMYDRHTSAGPPIDKPEVPNEVLLPEAVPSGLHKHGVEAWVEFPHRALVHHQDRCEVWDDGGLAAAHPSAGSTVGCAVDALAVGVAASHIQIRVAVHVATDDAEGMAADGHEAVAGGGGDERRTLQGEPCGSSQLPTYGVFSEVGTTDALFKADLVKEKTMKASAN</sequence>